<dbReference type="EC" id="2.4.1.-" evidence="9"/>
<organism evidence="12 13">
    <name type="scientific">Clupea harengus</name>
    <name type="common">Atlantic herring</name>
    <dbReference type="NCBI Taxonomy" id="7950"/>
    <lineage>
        <taxon>Eukaryota</taxon>
        <taxon>Metazoa</taxon>
        <taxon>Chordata</taxon>
        <taxon>Craniata</taxon>
        <taxon>Vertebrata</taxon>
        <taxon>Euteleostomi</taxon>
        <taxon>Actinopterygii</taxon>
        <taxon>Neopterygii</taxon>
        <taxon>Teleostei</taxon>
        <taxon>Clupei</taxon>
        <taxon>Clupeiformes</taxon>
        <taxon>Clupeoidei</taxon>
        <taxon>Clupeidae</taxon>
        <taxon>Clupea</taxon>
    </lineage>
</organism>
<dbReference type="GO" id="GO:0047238">
    <property type="term" value="F:glucuronosyl-N-acetylgalactosaminyl-proteoglycan 4-beta-N-acetylgalactosaminyltransferase activity"/>
    <property type="evidence" value="ECO:0007669"/>
    <property type="project" value="TreeGrafter"/>
</dbReference>
<evidence type="ECO:0000256" key="11">
    <source>
        <dbReference type="SAM" id="MobiDB-lite"/>
    </source>
</evidence>
<evidence type="ECO:0000256" key="5">
    <source>
        <dbReference type="ARBA" id="ARBA00022968"/>
    </source>
</evidence>
<dbReference type="InterPro" id="IPR008428">
    <property type="entry name" value="Chond_GalNAc"/>
</dbReference>
<evidence type="ECO:0000256" key="3">
    <source>
        <dbReference type="ARBA" id="ARBA00022679"/>
    </source>
</evidence>
<keyword evidence="5 9" id="KW-0735">Signal-anchor</keyword>
<keyword evidence="8" id="KW-0472">Membrane</keyword>
<evidence type="ECO:0000256" key="9">
    <source>
        <dbReference type="RuleBase" id="RU364016"/>
    </source>
</evidence>
<comment type="subcellular location">
    <subcellularLocation>
        <location evidence="1 9">Golgi apparatus</location>
        <location evidence="1 9">Golgi stack membrane</location>
        <topology evidence="1 9">Single-pass type II membrane protein</topology>
    </subcellularLocation>
</comment>
<keyword evidence="3 9" id="KW-0808">Transferase</keyword>
<evidence type="ECO:0000256" key="7">
    <source>
        <dbReference type="ARBA" id="ARBA00023034"/>
    </source>
</evidence>
<keyword evidence="4" id="KW-0812">Transmembrane</keyword>
<accession>A0A6P3W7H1</accession>
<gene>
    <name evidence="13" type="primary">LOC105907598</name>
</gene>
<evidence type="ECO:0000313" key="13">
    <source>
        <dbReference type="RefSeq" id="XP_012691415.2"/>
    </source>
</evidence>
<sequence>MRFSMLISLIRPIGPVIVGISLGFTLSLLSVTWVDESCDSDGIAASEDILLGQPGSLKGARKPSSISTSTTENGDAEEDFEPRIVPYTKPAQPSQSKKVFRAKYASTELGIRERLFVGVLTSKTTLSSLGVAVNRTLNHHLDGRLAFFTGARNRKVPHGMLVISHGDERPVVGMFQTVNFLLEHHVDDYDWFFLVQDDVYTQPDRLKALVDHLSMRRELYMGHPEEFIGGEGQGRFCSGKAGYLLSRALLLKIKPFLDHCRNDIVSVRPDEWLGRCIIDYTSTNCMDELEGVQYNHFVLEPGFDLSQEESGAFRNALSVHPVSKPDQMYRLHKHFTEIELQRTYEEIEKLQAEIKNVSEVAVDGNRSALWPVGVSPPFEPKSRFEVMRWDYFTEDQLYTCADGSPKCPLEGADRLDVDDVIQTAVAELNRKYSPTLRLSKQRLVNGYRRFDPTRGMEYTLDLQLEARTEAGHSGPLSCRVHLVRPLSQVEIIPMPYVTEATRVHVLMPLVSDESSVALHFLDLYASNLFETADNAVLTFLFIYDPLEAQRVSQSDVFGEVKAKVAAYERKYPSVKVPWISVKTESPALLRVLDIVSRKHPVDTLFFLATPDTVVTTEFLNRCRMNAISGWQAFFPMHFQDYDPKVAYHDQPPPASPDLVREAGQFDRYAFDEACFYNADYMAARTHMAGDTQENRDNDDLLETLDVYDVFVRYSGLHVFRAVEPALHQRYRNRTCNPRLSEESFHRCVQSTLEGVGSRSQLAMLLFEQEPGNST</sequence>
<feature type="coiled-coil region" evidence="10">
    <location>
        <begin position="333"/>
        <end position="360"/>
    </location>
</feature>
<keyword evidence="6" id="KW-1133">Transmembrane helix</keyword>
<dbReference type="Gene3D" id="3.90.550.50">
    <property type="match status" value="1"/>
</dbReference>
<keyword evidence="7 9" id="KW-0333">Golgi apparatus</keyword>
<evidence type="ECO:0000256" key="8">
    <source>
        <dbReference type="ARBA" id="ARBA00023136"/>
    </source>
</evidence>
<proteinExistence type="inferred from homology"/>
<dbReference type="InterPro" id="IPR051227">
    <property type="entry name" value="CS_glycosyltransferase"/>
</dbReference>
<protein>
    <recommendedName>
        <fullName evidence="9">Hexosyltransferase</fullName>
        <ecNumber evidence="9">2.4.1.-</ecNumber>
    </recommendedName>
</protein>
<dbReference type="Pfam" id="PF05679">
    <property type="entry name" value="CHGN"/>
    <property type="match status" value="1"/>
</dbReference>
<keyword evidence="10" id="KW-0175">Coiled coil</keyword>
<dbReference type="KEGG" id="char:105907598"/>
<evidence type="ECO:0000313" key="12">
    <source>
        <dbReference type="Proteomes" id="UP000515152"/>
    </source>
</evidence>
<dbReference type="GO" id="GO:0032580">
    <property type="term" value="C:Golgi cisterna membrane"/>
    <property type="evidence" value="ECO:0007669"/>
    <property type="project" value="UniProtKB-SubCell"/>
</dbReference>
<dbReference type="OrthoDB" id="9985088at2759"/>
<dbReference type="AlphaFoldDB" id="A0A6P3W7H1"/>
<evidence type="ECO:0000256" key="2">
    <source>
        <dbReference type="ARBA" id="ARBA00009239"/>
    </source>
</evidence>
<dbReference type="PANTHER" id="PTHR12369">
    <property type="entry name" value="CHONDROITIN SYNTHASE"/>
    <property type="match status" value="1"/>
</dbReference>
<reference evidence="13" key="1">
    <citation type="submission" date="2025-08" db="UniProtKB">
        <authorList>
            <consortium name="RefSeq"/>
        </authorList>
    </citation>
    <scope>IDENTIFICATION</scope>
</reference>
<name>A0A6P3W7H1_CLUHA</name>
<dbReference type="RefSeq" id="XP_012691415.2">
    <property type="nucleotide sequence ID" value="XM_012835961.3"/>
</dbReference>
<evidence type="ECO:0000256" key="4">
    <source>
        <dbReference type="ARBA" id="ARBA00022692"/>
    </source>
</evidence>
<comment type="similarity">
    <text evidence="2 9">Belongs to the chondroitin N-acetylgalactosaminyltransferase family.</text>
</comment>
<feature type="compositionally biased region" description="Polar residues" evidence="11">
    <location>
        <begin position="64"/>
        <end position="73"/>
    </location>
</feature>
<evidence type="ECO:0000256" key="10">
    <source>
        <dbReference type="SAM" id="Coils"/>
    </source>
</evidence>
<keyword evidence="12" id="KW-1185">Reference proteome</keyword>
<dbReference type="Proteomes" id="UP000515152">
    <property type="component" value="Chromosome 21"/>
</dbReference>
<dbReference type="GeneID" id="105907598"/>
<feature type="region of interest" description="Disordered" evidence="11">
    <location>
        <begin position="55"/>
        <end position="79"/>
    </location>
</feature>
<evidence type="ECO:0000256" key="1">
    <source>
        <dbReference type="ARBA" id="ARBA00004447"/>
    </source>
</evidence>
<evidence type="ECO:0000256" key="6">
    <source>
        <dbReference type="ARBA" id="ARBA00022989"/>
    </source>
</evidence>
<dbReference type="PANTHER" id="PTHR12369:SF22">
    <property type="entry name" value="CHONDROITIN SULFATE SYNTHASE 2"/>
    <property type="match status" value="1"/>
</dbReference>